<reference evidence="2" key="1">
    <citation type="submission" date="2021-08" db="EMBL/GenBank/DDBJ databases">
        <title>Proteotranscriptomics reveals the secretory dynamics of teratocytes, master regulators of parasitization by the endoparasitoid wasp Cotesia flavipes.</title>
        <authorList>
            <person name="Pinto C.G."/>
            <person name="Walker A.A."/>
            <person name="Robinson S."/>
            <person name="King G.F."/>
            <person name="Rossi G.D."/>
        </authorList>
    </citation>
    <scope>NUCLEOTIDE SEQUENCE</scope>
</reference>
<dbReference type="SUPFAM" id="SSF50814">
    <property type="entry name" value="Lipocalins"/>
    <property type="match status" value="1"/>
</dbReference>
<feature type="chain" id="PRO_5035482199" evidence="1">
    <location>
        <begin position="17"/>
        <end position="184"/>
    </location>
</feature>
<keyword evidence="1" id="KW-0732">Signal</keyword>
<dbReference type="InterPro" id="IPR012674">
    <property type="entry name" value="Calycin"/>
</dbReference>
<feature type="signal peptide" evidence="1">
    <location>
        <begin position="1"/>
        <end position="16"/>
    </location>
</feature>
<protein>
    <submittedName>
        <fullName evidence="2">Teratocyte apolipoprotein II</fullName>
    </submittedName>
</protein>
<dbReference type="AlphaFoldDB" id="A0A8K1YTU9"/>
<dbReference type="EMBL" id="MZ746730">
    <property type="protein sequence ID" value="UEP64323.1"/>
    <property type="molecule type" value="mRNA"/>
</dbReference>
<dbReference type="Gene3D" id="2.40.128.20">
    <property type="match status" value="1"/>
</dbReference>
<evidence type="ECO:0000313" key="2">
    <source>
        <dbReference type="EMBL" id="UEP64323.1"/>
    </source>
</evidence>
<evidence type="ECO:0000256" key="1">
    <source>
        <dbReference type="SAM" id="SignalP"/>
    </source>
</evidence>
<organism evidence="2">
    <name type="scientific">Cotesia flavipes</name>
    <name type="common">Parasitic wasp</name>
    <name type="synonym">Apanteles flavipes</name>
    <dbReference type="NCBI Taxonomy" id="89805"/>
    <lineage>
        <taxon>Eukaryota</taxon>
        <taxon>Metazoa</taxon>
        <taxon>Ecdysozoa</taxon>
        <taxon>Arthropoda</taxon>
        <taxon>Hexapoda</taxon>
        <taxon>Insecta</taxon>
        <taxon>Pterygota</taxon>
        <taxon>Neoptera</taxon>
        <taxon>Endopterygota</taxon>
        <taxon>Hymenoptera</taxon>
        <taxon>Apocrita</taxon>
        <taxon>Ichneumonoidea</taxon>
        <taxon>Braconidae</taxon>
        <taxon>Microgastrinae</taxon>
        <taxon>Cotesia</taxon>
    </lineage>
</organism>
<accession>A0A8K1YTU9</accession>
<name>A0A8K1YTU9_COTFL</name>
<sequence length="184" mass="20715">MNFFIVIFCVIAGAYGEGQSPSIRNYSCPGISPMPNMEVPMLNGTFYGCEESATNFPDLSCTSLVLVPNGPNGWSSIFSGFSKKTGYLESYTAACTVNEEKHIKVTYNSLVETTFILNLWILYTDYKSVVYWSCDPNDPESIPKLWMLAKDHSQCSNYKERFETLKQQLGLNITTKPVNQNNCY</sequence>
<proteinExistence type="evidence at transcript level"/>